<protein>
    <submittedName>
        <fullName evidence="1">Uncharacterized protein</fullName>
    </submittedName>
</protein>
<reference evidence="1 2" key="1">
    <citation type="journal article" date="2012" name="Genome Biol.">
        <title>Sequencing three crocodilian genomes to illuminate the evolution of archosaurs and amniotes.</title>
        <authorList>
            <person name="St John J.A."/>
            <person name="Braun E.L."/>
            <person name="Isberg S.R."/>
            <person name="Miles L.G."/>
            <person name="Chong A.Y."/>
            <person name="Gongora J."/>
            <person name="Dalzell P."/>
            <person name="Moran C."/>
            <person name="Bed'hom B."/>
            <person name="Abzhanov A."/>
            <person name="Burgess S.C."/>
            <person name="Cooksey A.M."/>
            <person name="Castoe T.A."/>
            <person name="Crawford N.G."/>
            <person name="Densmore L.D."/>
            <person name="Drew J.C."/>
            <person name="Edwards S.V."/>
            <person name="Faircloth B.C."/>
            <person name="Fujita M.K."/>
            <person name="Greenwold M.J."/>
            <person name="Hoffmann F.G."/>
            <person name="Howard J.M."/>
            <person name="Iguchi T."/>
            <person name="Janes D.E."/>
            <person name="Khan S.Y."/>
            <person name="Kohno S."/>
            <person name="de Koning A.J."/>
            <person name="Lance S.L."/>
            <person name="McCarthy F.M."/>
            <person name="McCormack J.E."/>
            <person name="Merchant M.E."/>
            <person name="Peterson D.G."/>
            <person name="Pollock D.D."/>
            <person name="Pourmand N."/>
            <person name="Raney B.J."/>
            <person name="Roessler K.A."/>
            <person name="Sanford J.R."/>
            <person name="Sawyer R.H."/>
            <person name="Schmidt C.J."/>
            <person name="Triplett E.W."/>
            <person name="Tuberville T.D."/>
            <person name="Venegas-Anaya M."/>
            <person name="Howard J.T."/>
            <person name="Jarvis E.D."/>
            <person name="Guillette L.J.Jr."/>
            <person name="Glenn T.C."/>
            <person name="Green R.E."/>
            <person name="Ray D.A."/>
        </authorList>
    </citation>
    <scope>NUCLEOTIDE SEQUENCE [LARGE SCALE GENOMIC DNA]</scope>
    <source>
        <strain evidence="1">KSC_2009_1</strain>
    </source>
</reference>
<gene>
    <name evidence="1" type="ORF">Y1Q_0008947</name>
</gene>
<comment type="caution">
    <text evidence="1">The sequence shown here is derived from an EMBL/GenBank/DDBJ whole genome shotgun (WGS) entry which is preliminary data.</text>
</comment>
<dbReference type="AlphaFoldDB" id="A0A151NKC9"/>
<accession>A0A151NKC9</accession>
<dbReference type="EMBL" id="AKHW03002792">
    <property type="protein sequence ID" value="KYO37253.1"/>
    <property type="molecule type" value="Genomic_DNA"/>
</dbReference>
<organism evidence="1 2">
    <name type="scientific">Alligator mississippiensis</name>
    <name type="common">American alligator</name>
    <dbReference type="NCBI Taxonomy" id="8496"/>
    <lineage>
        <taxon>Eukaryota</taxon>
        <taxon>Metazoa</taxon>
        <taxon>Chordata</taxon>
        <taxon>Craniata</taxon>
        <taxon>Vertebrata</taxon>
        <taxon>Euteleostomi</taxon>
        <taxon>Archelosauria</taxon>
        <taxon>Archosauria</taxon>
        <taxon>Crocodylia</taxon>
        <taxon>Alligatoridae</taxon>
        <taxon>Alligatorinae</taxon>
        <taxon>Alligator</taxon>
    </lineage>
</organism>
<evidence type="ECO:0000313" key="2">
    <source>
        <dbReference type="Proteomes" id="UP000050525"/>
    </source>
</evidence>
<evidence type="ECO:0000313" key="1">
    <source>
        <dbReference type="EMBL" id="KYO37253.1"/>
    </source>
</evidence>
<dbReference type="Proteomes" id="UP000050525">
    <property type="component" value="Unassembled WGS sequence"/>
</dbReference>
<proteinExistence type="predicted"/>
<sequence>MDPDSMPTQVSRVDALRAESGIRKVGSTVTIHSSGAQISPMPLTSPMILAFLAGKWPRFSKMDENLVQNAMLQVQVWSNHTFETAVALRTESGTLSRTEEQKCSFLIPPRGCPYQGHDTYQGRHAGKSGTQIKVMAGENQRDLGGTLRGHANRDILL</sequence>
<keyword evidence="2" id="KW-1185">Reference proteome</keyword>
<name>A0A151NKC9_ALLMI</name>